<feature type="transmembrane region" description="Helical" evidence="5">
    <location>
        <begin position="173"/>
        <end position="190"/>
    </location>
</feature>
<dbReference type="GO" id="GO:0022857">
    <property type="term" value="F:transmembrane transporter activity"/>
    <property type="evidence" value="ECO:0007669"/>
    <property type="project" value="InterPro"/>
</dbReference>
<feature type="domain" description="Major facilitator superfamily (MFS) profile" evidence="6">
    <location>
        <begin position="1"/>
        <end position="287"/>
    </location>
</feature>
<accession>A0A914CRM4</accession>
<evidence type="ECO:0000313" key="8">
    <source>
        <dbReference type="WBParaSite" id="ACRNAN_scaffold13753.g20042.t1"/>
    </source>
</evidence>
<comment type="subcellular location">
    <subcellularLocation>
        <location evidence="1">Membrane</location>
        <topology evidence="1">Multi-pass membrane protein</topology>
    </subcellularLocation>
</comment>
<evidence type="ECO:0000256" key="1">
    <source>
        <dbReference type="ARBA" id="ARBA00004141"/>
    </source>
</evidence>
<dbReference type="InterPro" id="IPR011701">
    <property type="entry name" value="MFS"/>
</dbReference>
<evidence type="ECO:0000256" key="5">
    <source>
        <dbReference type="SAM" id="Phobius"/>
    </source>
</evidence>
<dbReference type="AlphaFoldDB" id="A0A914CRM4"/>
<reference evidence="8" key="1">
    <citation type="submission" date="2022-11" db="UniProtKB">
        <authorList>
            <consortium name="WormBaseParasite"/>
        </authorList>
    </citation>
    <scope>IDENTIFICATION</scope>
</reference>
<feature type="transmembrane region" description="Helical" evidence="5">
    <location>
        <begin position="149"/>
        <end position="166"/>
    </location>
</feature>
<evidence type="ECO:0000256" key="4">
    <source>
        <dbReference type="ARBA" id="ARBA00023136"/>
    </source>
</evidence>
<sequence length="287" mass="31832">MAHWFSASNRGFILGIWAANASAGNIFGALLVSVVLAFGYEYTFAFNTIFIFIGALVLYLFVDTQPKDEHFYEEIANEPAEDENDIPQRATSGSRPITILEAILLPNVLMYCLCTACLKLVNYAFFFWLPYYLTHKYSWHEADANQLSAWFDFGGIVGSIVGGIISDRLGHRSVVIQIMLLTSLVTLFAYEDISASKLANTAMSTVSGLINGVGSAGAAIGQLLVPLIQSRFGWSNVFYMFIIMNALSIICLAKRFYHDVQDLLKPYFTRSTPVNDEQGPLLLNNEA</sequence>
<dbReference type="Gene3D" id="1.20.1250.20">
    <property type="entry name" value="MFS general substrate transporter like domains"/>
    <property type="match status" value="3"/>
</dbReference>
<dbReference type="PANTHER" id="PTHR43184">
    <property type="entry name" value="MAJOR FACILITATOR SUPERFAMILY TRANSPORTER 16, ISOFORM B"/>
    <property type="match status" value="1"/>
</dbReference>
<keyword evidence="7" id="KW-1185">Reference proteome</keyword>
<dbReference type="InterPro" id="IPR036259">
    <property type="entry name" value="MFS_trans_sf"/>
</dbReference>
<dbReference type="Pfam" id="PF07690">
    <property type="entry name" value="MFS_1"/>
    <property type="match status" value="1"/>
</dbReference>
<dbReference type="Proteomes" id="UP000887540">
    <property type="component" value="Unplaced"/>
</dbReference>
<feature type="transmembrane region" description="Helical" evidence="5">
    <location>
        <begin position="44"/>
        <end position="62"/>
    </location>
</feature>
<keyword evidence="2 5" id="KW-0812">Transmembrane</keyword>
<name>A0A914CRM4_9BILA</name>
<feature type="transmembrane region" description="Helical" evidence="5">
    <location>
        <begin position="108"/>
        <end position="129"/>
    </location>
</feature>
<protein>
    <submittedName>
        <fullName evidence="8">Major facilitator superfamily (MFS) profile domain-containing protein</fullName>
    </submittedName>
</protein>
<evidence type="ECO:0000256" key="2">
    <source>
        <dbReference type="ARBA" id="ARBA00022692"/>
    </source>
</evidence>
<keyword evidence="4 5" id="KW-0472">Membrane</keyword>
<feature type="transmembrane region" description="Helical" evidence="5">
    <location>
        <begin position="237"/>
        <end position="257"/>
    </location>
</feature>
<feature type="transmembrane region" description="Helical" evidence="5">
    <location>
        <begin position="12"/>
        <end position="38"/>
    </location>
</feature>
<dbReference type="PROSITE" id="PS50850">
    <property type="entry name" value="MFS"/>
    <property type="match status" value="1"/>
</dbReference>
<organism evidence="7 8">
    <name type="scientific">Acrobeloides nanus</name>
    <dbReference type="NCBI Taxonomy" id="290746"/>
    <lineage>
        <taxon>Eukaryota</taxon>
        <taxon>Metazoa</taxon>
        <taxon>Ecdysozoa</taxon>
        <taxon>Nematoda</taxon>
        <taxon>Chromadorea</taxon>
        <taxon>Rhabditida</taxon>
        <taxon>Tylenchina</taxon>
        <taxon>Cephalobomorpha</taxon>
        <taxon>Cephaloboidea</taxon>
        <taxon>Cephalobidae</taxon>
        <taxon>Acrobeloides</taxon>
    </lineage>
</organism>
<dbReference type="GO" id="GO:0005789">
    <property type="term" value="C:endoplasmic reticulum membrane"/>
    <property type="evidence" value="ECO:0007669"/>
    <property type="project" value="TreeGrafter"/>
</dbReference>
<proteinExistence type="predicted"/>
<dbReference type="PANTHER" id="PTHR43184:SF2">
    <property type="entry name" value="MAJOR FACILITATOR SUPERFAMILY (MFS) PROFILE DOMAIN-CONTAINING PROTEIN"/>
    <property type="match status" value="1"/>
</dbReference>
<feature type="transmembrane region" description="Helical" evidence="5">
    <location>
        <begin position="202"/>
        <end position="225"/>
    </location>
</feature>
<evidence type="ECO:0000256" key="3">
    <source>
        <dbReference type="ARBA" id="ARBA00022989"/>
    </source>
</evidence>
<dbReference type="SUPFAM" id="SSF103473">
    <property type="entry name" value="MFS general substrate transporter"/>
    <property type="match status" value="1"/>
</dbReference>
<evidence type="ECO:0000259" key="6">
    <source>
        <dbReference type="PROSITE" id="PS50850"/>
    </source>
</evidence>
<evidence type="ECO:0000313" key="7">
    <source>
        <dbReference type="Proteomes" id="UP000887540"/>
    </source>
</evidence>
<dbReference type="WBParaSite" id="ACRNAN_scaffold13753.g20042.t1">
    <property type="protein sequence ID" value="ACRNAN_scaffold13753.g20042.t1"/>
    <property type="gene ID" value="ACRNAN_scaffold13753.g20042"/>
</dbReference>
<dbReference type="InterPro" id="IPR020846">
    <property type="entry name" value="MFS_dom"/>
</dbReference>
<keyword evidence="3 5" id="KW-1133">Transmembrane helix</keyword>